<proteinExistence type="predicted"/>
<comment type="caution">
    <text evidence="2">The sequence shown here is derived from an EMBL/GenBank/DDBJ whole genome shotgun (WGS) entry which is preliminary data.</text>
</comment>
<dbReference type="OrthoDB" id="3557394at2759"/>
<dbReference type="PANTHER" id="PTHR24148:SF64">
    <property type="entry name" value="HETEROKARYON INCOMPATIBILITY DOMAIN-CONTAINING PROTEIN"/>
    <property type="match status" value="1"/>
</dbReference>
<dbReference type="EMBL" id="CAJPDS010000041">
    <property type="protein sequence ID" value="CAF9926295.1"/>
    <property type="molecule type" value="Genomic_DNA"/>
</dbReference>
<dbReference type="Pfam" id="PF06985">
    <property type="entry name" value="HET"/>
    <property type="match status" value="1"/>
</dbReference>
<dbReference type="Proteomes" id="UP000664521">
    <property type="component" value="Unassembled WGS sequence"/>
</dbReference>
<sequence length="635" mass="72655">MHHPVLSGSRSFRLLTILPGLREDTITTRLFTAELPTVSGGSPRYDALSYVWGTQADKLQISCNGQTVDVTQNLHSALVQLRSEQDEYVIWIDQLCINQDNAEERSRQVAVMGQIYGLAQEVFVWLGPSDSDTLELFDLFHKLRRLLDFKTTSEIYSAARGNYDYDMESSIKPTKDGVTRPSIPPRFPRRSASIWRAVESFLDRPWFSRVWTFQEVVLSTACTVYCGPCKISWGDLFDAFTSTLYADFDEYISHKNFRVNIVGSQRNRLRAGKRPALKALLQANRERNATEPRDHVYALRGMLDEEIARSIHVDYFTSLGEVYAKAAKVSIEQDGSLAILGDVEHRVTQESKLEMPSWVPDWRYRPISGMNMNVERSDGSTCFSASKGERPRSILYLEPKKLGLKGFVVAKLTRFSEVRRWLDFSIQDPVEQQSFPNAKFELRRRKEMYSSAARDLAFPFVSLPGIEHSDRITASLWGKSIDDPIDEHQAIEMAYRRTLSADFFPRSNNNRLDEFRASMLFPGYTTWQRAGFPDPIPMDVLQEHDQHVEGFLSKREFFIAEDQGTSYMGIVMSGSREGDHVCILLGGDTPFILRPREHSNEWQFIAEAYVHGIMDGEAMARTHEPGFEFQTFDLT</sequence>
<evidence type="ECO:0000259" key="1">
    <source>
        <dbReference type="Pfam" id="PF06985"/>
    </source>
</evidence>
<evidence type="ECO:0000313" key="3">
    <source>
        <dbReference type="Proteomes" id="UP000664521"/>
    </source>
</evidence>
<reference evidence="2" key="1">
    <citation type="submission" date="2021-03" db="EMBL/GenBank/DDBJ databases">
        <authorList>
            <person name="Tagirdzhanova G."/>
        </authorList>
    </citation>
    <scope>NUCLEOTIDE SEQUENCE</scope>
</reference>
<evidence type="ECO:0000313" key="2">
    <source>
        <dbReference type="EMBL" id="CAF9926295.1"/>
    </source>
</evidence>
<name>A0A8H3FM31_9LECA</name>
<dbReference type="Pfam" id="PF26639">
    <property type="entry name" value="Het-6_barrel"/>
    <property type="match status" value="1"/>
</dbReference>
<keyword evidence="3" id="KW-1185">Reference proteome</keyword>
<dbReference type="InterPro" id="IPR010730">
    <property type="entry name" value="HET"/>
</dbReference>
<dbReference type="AlphaFoldDB" id="A0A8H3FM31"/>
<gene>
    <name evidence="2" type="ORF">HETSPECPRED_006297</name>
</gene>
<dbReference type="PANTHER" id="PTHR24148">
    <property type="entry name" value="ANKYRIN REPEAT DOMAIN-CONTAINING PROTEIN 39 HOMOLOG-RELATED"/>
    <property type="match status" value="1"/>
</dbReference>
<feature type="domain" description="Heterokaryon incompatibility" evidence="1">
    <location>
        <begin position="45"/>
        <end position="215"/>
    </location>
</feature>
<protein>
    <recommendedName>
        <fullName evidence="1">Heterokaryon incompatibility domain-containing protein</fullName>
    </recommendedName>
</protein>
<dbReference type="InterPro" id="IPR052895">
    <property type="entry name" value="HetReg/Transcr_Mod"/>
</dbReference>
<accession>A0A8H3FM31</accession>
<organism evidence="2 3">
    <name type="scientific">Heterodermia speciosa</name>
    <dbReference type="NCBI Taxonomy" id="116794"/>
    <lineage>
        <taxon>Eukaryota</taxon>
        <taxon>Fungi</taxon>
        <taxon>Dikarya</taxon>
        <taxon>Ascomycota</taxon>
        <taxon>Pezizomycotina</taxon>
        <taxon>Lecanoromycetes</taxon>
        <taxon>OSLEUM clade</taxon>
        <taxon>Lecanoromycetidae</taxon>
        <taxon>Caliciales</taxon>
        <taxon>Physciaceae</taxon>
        <taxon>Heterodermia</taxon>
    </lineage>
</organism>